<sequence length="93" mass="10200">MDESCEVDSSTLVSGGKASECFRGLKYLSVAMLVDDRIMRDDDLSEGFLGYDRIGLHLRNCFPQGIAVIGFIGQNGLTCLVMKKSGRLRGHLD</sequence>
<reference evidence="1 2" key="1">
    <citation type="submission" date="2019-02" db="EMBL/GenBank/DDBJ databases">
        <title>The genomic architecture of introgression among sibling species of bacteria.</title>
        <authorList>
            <person name="Cavassim M.I.A."/>
            <person name="Moeskjaer S."/>
            <person name="Moslemi C."/>
            <person name="Fields B."/>
            <person name="Bachmann A."/>
            <person name="Vilhjalmsson B."/>
            <person name="Schierup M.H."/>
            <person name="Young J.P.W."/>
            <person name="Andersen S.U."/>
        </authorList>
    </citation>
    <scope>NUCLEOTIDE SEQUENCE [LARGE SCALE GENOMIC DNA]</scope>
    <source>
        <strain evidence="1 2">SM151B</strain>
    </source>
</reference>
<dbReference type="AlphaFoldDB" id="A0ABD7PN85"/>
<dbReference type="RefSeq" id="WP_130667333.1">
    <property type="nucleotide sequence ID" value="NZ_JAAXBV010000023.1"/>
</dbReference>
<accession>A0ABD7PN85</accession>
<evidence type="ECO:0000313" key="1">
    <source>
        <dbReference type="EMBL" id="TAW28411.1"/>
    </source>
</evidence>
<gene>
    <name evidence="1" type="ORF">ELI19_02310</name>
</gene>
<proteinExistence type="predicted"/>
<evidence type="ECO:0000313" key="2">
    <source>
        <dbReference type="Proteomes" id="UP000292036"/>
    </source>
</evidence>
<dbReference type="Proteomes" id="UP000292036">
    <property type="component" value="Unassembled WGS sequence"/>
</dbReference>
<protein>
    <submittedName>
        <fullName evidence="1">Uncharacterized protein</fullName>
    </submittedName>
</protein>
<comment type="caution">
    <text evidence="1">The sequence shown here is derived from an EMBL/GenBank/DDBJ whole genome shotgun (WGS) entry which is preliminary data.</text>
</comment>
<name>A0ABD7PN85_RHILE</name>
<organism evidence="1 2">
    <name type="scientific">Rhizobium leguminosarum</name>
    <dbReference type="NCBI Taxonomy" id="384"/>
    <lineage>
        <taxon>Bacteria</taxon>
        <taxon>Pseudomonadati</taxon>
        <taxon>Pseudomonadota</taxon>
        <taxon>Alphaproteobacteria</taxon>
        <taxon>Hyphomicrobiales</taxon>
        <taxon>Rhizobiaceae</taxon>
        <taxon>Rhizobium/Agrobacterium group</taxon>
        <taxon>Rhizobium</taxon>
    </lineage>
</organism>
<dbReference type="EMBL" id="SIPS01000001">
    <property type="protein sequence ID" value="TAW28411.1"/>
    <property type="molecule type" value="Genomic_DNA"/>
</dbReference>